<proteinExistence type="predicted"/>
<sequence>MLKSRNLKDLQADDGADQERHFLMFSQTFEFSQFSRSKCVAQRKTMCEKEKERTQ</sequence>
<evidence type="ECO:0000313" key="1">
    <source>
        <dbReference type="EMBL" id="KAK1135696.1"/>
    </source>
</evidence>
<name>A0AA40KWK0_9HYME</name>
<dbReference type="Proteomes" id="UP001177670">
    <property type="component" value="Unassembled WGS sequence"/>
</dbReference>
<protein>
    <submittedName>
        <fullName evidence="1">Uncharacterized protein</fullName>
    </submittedName>
</protein>
<comment type="caution">
    <text evidence="1">The sequence shown here is derived from an EMBL/GenBank/DDBJ whole genome shotgun (WGS) entry which is preliminary data.</text>
</comment>
<reference evidence="1" key="1">
    <citation type="submission" date="2021-10" db="EMBL/GenBank/DDBJ databases">
        <title>Melipona bicolor Genome sequencing and assembly.</title>
        <authorList>
            <person name="Araujo N.S."/>
            <person name="Arias M.C."/>
        </authorList>
    </citation>
    <scope>NUCLEOTIDE SEQUENCE</scope>
    <source>
        <strain evidence="1">USP_2M_L1-L4_2017</strain>
        <tissue evidence="1">Whole body</tissue>
    </source>
</reference>
<keyword evidence="2" id="KW-1185">Reference proteome</keyword>
<accession>A0AA40KWK0</accession>
<dbReference type="EMBL" id="JAHYIQ010000001">
    <property type="protein sequence ID" value="KAK1135696.1"/>
    <property type="molecule type" value="Genomic_DNA"/>
</dbReference>
<organism evidence="1 2">
    <name type="scientific">Melipona bicolor</name>
    <dbReference type="NCBI Taxonomy" id="60889"/>
    <lineage>
        <taxon>Eukaryota</taxon>
        <taxon>Metazoa</taxon>
        <taxon>Ecdysozoa</taxon>
        <taxon>Arthropoda</taxon>
        <taxon>Hexapoda</taxon>
        <taxon>Insecta</taxon>
        <taxon>Pterygota</taxon>
        <taxon>Neoptera</taxon>
        <taxon>Endopterygota</taxon>
        <taxon>Hymenoptera</taxon>
        <taxon>Apocrita</taxon>
        <taxon>Aculeata</taxon>
        <taxon>Apoidea</taxon>
        <taxon>Anthophila</taxon>
        <taxon>Apidae</taxon>
        <taxon>Melipona</taxon>
    </lineage>
</organism>
<dbReference type="AlphaFoldDB" id="A0AA40KWK0"/>
<evidence type="ECO:0000313" key="2">
    <source>
        <dbReference type="Proteomes" id="UP001177670"/>
    </source>
</evidence>
<gene>
    <name evidence="1" type="ORF">K0M31_000281</name>
</gene>